<proteinExistence type="predicted"/>
<evidence type="ECO:0000313" key="1">
    <source>
        <dbReference type="Proteomes" id="UP000887569"/>
    </source>
</evidence>
<protein>
    <submittedName>
        <fullName evidence="2">TOG domain-containing protein</fullName>
    </submittedName>
</protein>
<keyword evidence="1" id="KW-1185">Reference proteome</keyword>
<reference evidence="2" key="1">
    <citation type="submission" date="2022-11" db="UniProtKB">
        <authorList>
            <consortium name="WormBaseParasite"/>
        </authorList>
    </citation>
    <scope>IDENTIFICATION</scope>
</reference>
<name>A0A915C448_PARUN</name>
<evidence type="ECO:0000313" key="2">
    <source>
        <dbReference type="WBParaSite" id="PgR085_g001_t04"/>
    </source>
</evidence>
<dbReference type="AlphaFoldDB" id="A0A915C448"/>
<organism evidence="1 2">
    <name type="scientific">Parascaris univalens</name>
    <name type="common">Nematode worm</name>
    <dbReference type="NCBI Taxonomy" id="6257"/>
    <lineage>
        <taxon>Eukaryota</taxon>
        <taxon>Metazoa</taxon>
        <taxon>Ecdysozoa</taxon>
        <taxon>Nematoda</taxon>
        <taxon>Chromadorea</taxon>
        <taxon>Rhabditida</taxon>
        <taxon>Spirurina</taxon>
        <taxon>Ascaridomorpha</taxon>
        <taxon>Ascaridoidea</taxon>
        <taxon>Ascarididae</taxon>
        <taxon>Parascaris</taxon>
    </lineage>
</organism>
<dbReference type="Proteomes" id="UP000887569">
    <property type="component" value="Unplaced"/>
</dbReference>
<dbReference type="WBParaSite" id="PgR085_g001_t04">
    <property type="protein sequence ID" value="PgR085_g001_t04"/>
    <property type="gene ID" value="PgR085_g001"/>
</dbReference>
<accession>A0A915C448</accession>
<sequence length="56" mass="6348">DSSINLRGTTQQSEFLDYEWIMSANNGPSSAFSRGRSPQVRSIWVQSALQRMLPVF</sequence>